<dbReference type="EMBL" id="JBAHYK010001565">
    <property type="protein sequence ID" value="KAL0567522.1"/>
    <property type="molecule type" value="Genomic_DNA"/>
</dbReference>
<feature type="region of interest" description="Disordered" evidence="1">
    <location>
        <begin position="922"/>
        <end position="975"/>
    </location>
</feature>
<evidence type="ECO:0000313" key="3">
    <source>
        <dbReference type="Proteomes" id="UP001465976"/>
    </source>
</evidence>
<dbReference type="InterPro" id="IPR040521">
    <property type="entry name" value="KDZ"/>
</dbReference>
<comment type="caution">
    <text evidence="2">The sequence shown here is derived from an EMBL/GenBank/DDBJ whole genome shotgun (WGS) entry which is preliminary data.</text>
</comment>
<keyword evidence="3" id="KW-1185">Reference proteome</keyword>
<accession>A0ABR3EX83</accession>
<evidence type="ECO:0008006" key="4">
    <source>
        <dbReference type="Google" id="ProtNLM"/>
    </source>
</evidence>
<feature type="region of interest" description="Disordered" evidence="1">
    <location>
        <begin position="1"/>
        <end position="32"/>
    </location>
</feature>
<reference evidence="2 3" key="1">
    <citation type="submission" date="2024-02" db="EMBL/GenBank/DDBJ databases">
        <title>A draft genome for the cacao thread blight pathogen Marasmius crinis-equi.</title>
        <authorList>
            <person name="Cohen S.P."/>
            <person name="Baruah I.K."/>
            <person name="Amoako-Attah I."/>
            <person name="Bukari Y."/>
            <person name="Meinhardt L.W."/>
            <person name="Bailey B.A."/>
        </authorList>
    </citation>
    <scope>NUCLEOTIDE SEQUENCE [LARGE SCALE GENOMIC DNA]</scope>
    <source>
        <strain evidence="2 3">GH-76</strain>
    </source>
</reference>
<dbReference type="PANTHER" id="PTHR33096">
    <property type="entry name" value="CXC2 DOMAIN-CONTAINING PROTEIN"/>
    <property type="match status" value="1"/>
</dbReference>
<organism evidence="2 3">
    <name type="scientific">Marasmius crinis-equi</name>
    <dbReference type="NCBI Taxonomy" id="585013"/>
    <lineage>
        <taxon>Eukaryota</taxon>
        <taxon>Fungi</taxon>
        <taxon>Dikarya</taxon>
        <taxon>Basidiomycota</taxon>
        <taxon>Agaricomycotina</taxon>
        <taxon>Agaricomycetes</taxon>
        <taxon>Agaricomycetidae</taxon>
        <taxon>Agaricales</taxon>
        <taxon>Marasmiineae</taxon>
        <taxon>Marasmiaceae</taxon>
        <taxon>Marasmius</taxon>
    </lineage>
</organism>
<sequence>MGKGQASTRKFTSRAIRGPDHMFRGDTWSQSQKTSLKRHTFSTIQHEKRKDKTGIPVEINDSANPTLADLRAENDQVMQAAMLDDAGVQGMALVEDAGMEDGWLDEEGMEVQEQTDYVELFHNTREILKKLEYRNQRTRRDKVQLDQERWLPQLDEMTDAFMDWEHRQEYNLPCEREAYLIETPKYVDFDGFWMSVEFKMLRGDTYKSSSYIRNGAFPSIQPFIRGLCDRFCMPFNNHYAIQFSVAYDLYLEVKQRIRARVSIALGRSSPDWRMLNSCPSCQYPVVGQNDLHIRMLCCMDGNDSLKRVERREKAHNDDGGRALGSSCERPNARVGGDDYFLLHETVDKWDIKEWRKGKGRDVSEDEKGTPCEEKWKNMNDAHTAKSWAIFDMQGWFVMLCRHGFLLKAADFVRSGEQRKYPLAILDCFLSACQEEARRYGDNMPKGILGVGYDLGCKLKATIEESPLSNLAAQEQLMMLIGILHGHAHNRLCQLLFLLIYVLGAGLENLEGCERYFSKSNALASVTRHASKFHRRQAITEYARHNDNFEVYANLSKLLRGNYKSALDIIATENGVVAEMKRAGLTRVEMVFDWLEEERKYLVAKMNQVEPPREGFGENVLRGAGIAQSVQAWKPGSNEPGQRKLEKSLRDDQEMEFKHIRDIQDLEARLEVGKGERWMAGSPNWVRVEKSISEREYWRAADCLEGLMVARMQEMGRLNIAGTGEWSGSKCMAKLTSLIGYRMRQHIAKAMQTRAKAIDSALKDYNSRAQAMNPPRPKLDLKELMEYTFLSDFELLKETKSEVLEKPWARPGNRLLVTKIFKLFRAEEEVDRLNNEIQSLYTYIQEETAYLRQREEELKSTDFLLGFQVRLHRYERGRFNGTHLRRLKKIQKLPGFQSSWSRFFQPGVGVKKKVLREGELQAASEEMSRLAQDREGEDDDSKSEGEEEESAEIDVAITTLDVATGSSGDSPRQESV</sequence>
<gene>
    <name evidence="2" type="ORF">V5O48_014471</name>
</gene>
<evidence type="ECO:0000256" key="1">
    <source>
        <dbReference type="SAM" id="MobiDB-lite"/>
    </source>
</evidence>
<proteinExistence type="predicted"/>
<dbReference type="Pfam" id="PF18758">
    <property type="entry name" value="KDZ"/>
    <property type="match status" value="1"/>
</dbReference>
<feature type="compositionally biased region" description="Acidic residues" evidence="1">
    <location>
        <begin position="934"/>
        <end position="951"/>
    </location>
</feature>
<name>A0ABR3EX83_9AGAR</name>
<feature type="compositionally biased region" description="Polar residues" evidence="1">
    <location>
        <begin position="1"/>
        <end position="10"/>
    </location>
</feature>
<evidence type="ECO:0000313" key="2">
    <source>
        <dbReference type="EMBL" id="KAL0567522.1"/>
    </source>
</evidence>
<dbReference type="PANTHER" id="PTHR33096:SF1">
    <property type="entry name" value="CXC1-LIKE CYSTEINE CLUSTER ASSOCIATED WITH KDZ TRANSPOSASES DOMAIN-CONTAINING PROTEIN"/>
    <property type="match status" value="1"/>
</dbReference>
<protein>
    <recommendedName>
        <fullName evidence="4">CxC2-like cysteine cluster KDZ transposase-associated domain-containing protein</fullName>
    </recommendedName>
</protein>
<dbReference type="Proteomes" id="UP001465976">
    <property type="component" value="Unassembled WGS sequence"/>
</dbReference>